<dbReference type="InterPro" id="IPR035971">
    <property type="entry name" value="CBD_sf"/>
</dbReference>
<evidence type="ECO:0000256" key="7">
    <source>
        <dbReference type="ARBA" id="ARBA00023277"/>
    </source>
</evidence>
<dbReference type="AlphaFoldDB" id="A0A9P8W2T5"/>
<feature type="active site" description="Nucleophile" evidence="10">
    <location>
        <position position="30"/>
    </location>
</feature>
<dbReference type="CDD" id="cd22278">
    <property type="entry name" value="DPBB_GH45_endoglucanase"/>
    <property type="match status" value="1"/>
</dbReference>
<dbReference type="PROSITE" id="PS01140">
    <property type="entry name" value="GLYCOSYL_HYDROL_F45"/>
    <property type="match status" value="1"/>
</dbReference>
<keyword evidence="15" id="KW-1185">Reference proteome</keyword>
<dbReference type="PANTHER" id="PTHR39730">
    <property type="entry name" value="ENDOGLUCANASE 1"/>
    <property type="match status" value="1"/>
</dbReference>
<dbReference type="GO" id="GO:0030248">
    <property type="term" value="F:cellulose binding"/>
    <property type="evidence" value="ECO:0007669"/>
    <property type="project" value="InterPro"/>
</dbReference>
<sequence length="332" mass="34311">MRSSALYLALAGPLAVHAASGSGHSTRYWDCCKPSCAWGGKASVSAPVLTCDKNDNPLSDSNAASGCNGGGSFTCSNNSPWAVNSNLAYGFAATKLSGGSESSWCCACYALTFTTGAVKGKTMVVQSTNTGGDLGENHFDLQMPGGGVGIFDGCTPQWGGLKGAQYGGVSSRSECDSYPALLKDGCYWRFDWFQNADNPDFTFEQVQCPKALTDISGCKRTDDSQFPVFKGDTSSGTKPTTSKSSTTSKAAAATKPATVKSSSTTKVTKTSTTVKAAAATTKTNTSSGSTKAVSLYGQCGGSKDQFPNGSVSCATGSKCVYQNPYYSQCLPN</sequence>
<accession>A0A9P8W2T5</accession>
<dbReference type="InterPro" id="IPR000334">
    <property type="entry name" value="Glyco_hydro_45"/>
</dbReference>
<dbReference type="Pfam" id="PF00734">
    <property type="entry name" value="CBM_1"/>
    <property type="match status" value="1"/>
</dbReference>
<dbReference type="GO" id="GO:0008810">
    <property type="term" value="F:cellulase activity"/>
    <property type="evidence" value="ECO:0007669"/>
    <property type="project" value="UniProtKB-EC"/>
</dbReference>
<evidence type="ECO:0000256" key="11">
    <source>
        <dbReference type="SAM" id="MobiDB-lite"/>
    </source>
</evidence>
<keyword evidence="4 12" id="KW-0732">Signal</keyword>
<feature type="compositionally biased region" description="Low complexity" evidence="11">
    <location>
        <begin position="233"/>
        <end position="255"/>
    </location>
</feature>
<evidence type="ECO:0000259" key="13">
    <source>
        <dbReference type="PROSITE" id="PS51164"/>
    </source>
</evidence>
<evidence type="ECO:0000256" key="4">
    <source>
        <dbReference type="ARBA" id="ARBA00022729"/>
    </source>
</evidence>
<dbReference type="Pfam" id="PF02015">
    <property type="entry name" value="Glyco_hydro_45"/>
    <property type="match status" value="1"/>
</dbReference>
<keyword evidence="8" id="KW-0326">Glycosidase</keyword>
<dbReference type="PROSITE" id="PS51164">
    <property type="entry name" value="CBM1_2"/>
    <property type="match status" value="1"/>
</dbReference>
<evidence type="ECO:0000313" key="14">
    <source>
        <dbReference type="EMBL" id="KAH6887645.1"/>
    </source>
</evidence>
<dbReference type="EC" id="3.2.1.4" evidence="3 10"/>
<keyword evidence="6" id="KW-0136">Cellulose degradation</keyword>
<dbReference type="Proteomes" id="UP000777438">
    <property type="component" value="Unassembled WGS sequence"/>
</dbReference>
<dbReference type="Gene3D" id="2.40.40.10">
    <property type="entry name" value="RlpA-like domain"/>
    <property type="match status" value="1"/>
</dbReference>
<name>A0A9P8W2T5_9HYPO</name>
<dbReference type="PANTHER" id="PTHR39730:SF1">
    <property type="entry name" value="ENDOGLUCANASE 1"/>
    <property type="match status" value="1"/>
</dbReference>
<dbReference type="GO" id="GO:0030245">
    <property type="term" value="P:cellulose catabolic process"/>
    <property type="evidence" value="ECO:0007669"/>
    <property type="project" value="UniProtKB-KW"/>
</dbReference>
<evidence type="ECO:0000256" key="12">
    <source>
        <dbReference type="SAM" id="SignalP"/>
    </source>
</evidence>
<evidence type="ECO:0000256" key="9">
    <source>
        <dbReference type="ARBA" id="ARBA00023326"/>
    </source>
</evidence>
<comment type="similarity">
    <text evidence="2">Belongs to the glycosyl hydrolase 45 (cellulase K) family.</text>
</comment>
<feature type="region of interest" description="Disordered" evidence="11">
    <location>
        <begin position="229"/>
        <end position="255"/>
    </location>
</feature>
<evidence type="ECO:0000256" key="3">
    <source>
        <dbReference type="ARBA" id="ARBA00012601"/>
    </source>
</evidence>
<dbReference type="InterPro" id="IPR000254">
    <property type="entry name" value="CBD"/>
</dbReference>
<evidence type="ECO:0000256" key="2">
    <source>
        <dbReference type="ARBA" id="ARBA00007793"/>
    </source>
</evidence>
<feature type="domain" description="CBM1" evidence="13">
    <location>
        <begin position="291"/>
        <end position="330"/>
    </location>
</feature>
<evidence type="ECO:0000256" key="10">
    <source>
        <dbReference type="PROSITE-ProRule" id="PRU10069"/>
    </source>
</evidence>
<dbReference type="InterPro" id="IPR052288">
    <property type="entry name" value="GH45_Enzymes"/>
</dbReference>
<evidence type="ECO:0000256" key="5">
    <source>
        <dbReference type="ARBA" id="ARBA00022801"/>
    </source>
</evidence>
<dbReference type="PROSITE" id="PS00562">
    <property type="entry name" value="CBM1_1"/>
    <property type="match status" value="1"/>
</dbReference>
<organism evidence="14 15">
    <name type="scientific">Thelonectria olida</name>
    <dbReference type="NCBI Taxonomy" id="1576542"/>
    <lineage>
        <taxon>Eukaryota</taxon>
        <taxon>Fungi</taxon>
        <taxon>Dikarya</taxon>
        <taxon>Ascomycota</taxon>
        <taxon>Pezizomycotina</taxon>
        <taxon>Sordariomycetes</taxon>
        <taxon>Hypocreomycetidae</taxon>
        <taxon>Hypocreales</taxon>
        <taxon>Nectriaceae</taxon>
        <taxon>Thelonectria</taxon>
    </lineage>
</organism>
<dbReference type="SMART" id="SM00236">
    <property type="entry name" value="fCBD"/>
    <property type="match status" value="1"/>
</dbReference>
<keyword evidence="7" id="KW-0119">Carbohydrate metabolism</keyword>
<keyword evidence="9" id="KW-0624">Polysaccharide degradation</keyword>
<dbReference type="InterPro" id="IPR036908">
    <property type="entry name" value="RlpA-like_sf"/>
</dbReference>
<evidence type="ECO:0000256" key="6">
    <source>
        <dbReference type="ARBA" id="ARBA00023001"/>
    </source>
</evidence>
<protein>
    <recommendedName>
        <fullName evidence="3 10">Cellulase</fullName>
        <ecNumber evidence="3 10">3.2.1.4</ecNumber>
    </recommendedName>
</protein>
<comment type="caution">
    <text evidence="14">The sequence shown here is derived from an EMBL/GenBank/DDBJ whole genome shotgun (WGS) entry which is preliminary data.</text>
</comment>
<evidence type="ECO:0000313" key="15">
    <source>
        <dbReference type="Proteomes" id="UP000777438"/>
    </source>
</evidence>
<dbReference type="OrthoDB" id="10035502at2759"/>
<feature type="chain" id="PRO_5040390942" description="Cellulase" evidence="12">
    <location>
        <begin position="22"/>
        <end position="332"/>
    </location>
</feature>
<dbReference type="SUPFAM" id="SSF50685">
    <property type="entry name" value="Barwin-like endoglucanases"/>
    <property type="match status" value="1"/>
</dbReference>
<feature type="signal peptide" evidence="12">
    <location>
        <begin position="1"/>
        <end position="21"/>
    </location>
</feature>
<gene>
    <name evidence="14" type="ORF">B0T10DRAFT_74042</name>
</gene>
<dbReference type="GO" id="GO:0005576">
    <property type="term" value="C:extracellular region"/>
    <property type="evidence" value="ECO:0007669"/>
    <property type="project" value="InterPro"/>
</dbReference>
<comment type="catalytic activity">
    <reaction evidence="1 10">
        <text>Endohydrolysis of (1-&gt;4)-beta-D-glucosidic linkages in cellulose, lichenin and cereal beta-D-glucans.</text>
        <dbReference type="EC" id="3.2.1.4"/>
    </reaction>
</comment>
<dbReference type="SUPFAM" id="SSF57180">
    <property type="entry name" value="Cellulose-binding domain"/>
    <property type="match status" value="1"/>
</dbReference>
<evidence type="ECO:0000256" key="8">
    <source>
        <dbReference type="ARBA" id="ARBA00023295"/>
    </source>
</evidence>
<evidence type="ECO:0000256" key="1">
    <source>
        <dbReference type="ARBA" id="ARBA00000966"/>
    </source>
</evidence>
<proteinExistence type="inferred from homology"/>
<keyword evidence="5" id="KW-0378">Hydrolase</keyword>
<reference evidence="14 15" key="1">
    <citation type="journal article" date="2021" name="Nat. Commun.">
        <title>Genetic determinants of endophytism in the Arabidopsis root mycobiome.</title>
        <authorList>
            <person name="Mesny F."/>
            <person name="Miyauchi S."/>
            <person name="Thiergart T."/>
            <person name="Pickel B."/>
            <person name="Atanasova L."/>
            <person name="Karlsson M."/>
            <person name="Huettel B."/>
            <person name="Barry K.W."/>
            <person name="Haridas S."/>
            <person name="Chen C."/>
            <person name="Bauer D."/>
            <person name="Andreopoulos W."/>
            <person name="Pangilinan J."/>
            <person name="LaButti K."/>
            <person name="Riley R."/>
            <person name="Lipzen A."/>
            <person name="Clum A."/>
            <person name="Drula E."/>
            <person name="Henrissat B."/>
            <person name="Kohler A."/>
            <person name="Grigoriev I.V."/>
            <person name="Martin F.M."/>
            <person name="Hacquard S."/>
        </authorList>
    </citation>
    <scope>NUCLEOTIDE SEQUENCE [LARGE SCALE GENOMIC DNA]</scope>
    <source>
        <strain evidence="14 15">MPI-CAGE-CH-0241</strain>
    </source>
</reference>
<dbReference type="EMBL" id="JAGPYM010000014">
    <property type="protein sequence ID" value="KAH6887645.1"/>
    <property type="molecule type" value="Genomic_DNA"/>
</dbReference>